<protein>
    <submittedName>
        <fullName evidence="2">Uncharacterized protein</fullName>
    </submittedName>
</protein>
<proteinExistence type="predicted"/>
<keyword evidence="1" id="KW-1133">Transmembrane helix</keyword>
<evidence type="ECO:0000313" key="2">
    <source>
        <dbReference type="EMBL" id="CAB0007994.1"/>
    </source>
</evidence>
<dbReference type="EMBL" id="CADCXU010019897">
    <property type="protein sequence ID" value="CAB0007994.1"/>
    <property type="molecule type" value="Genomic_DNA"/>
</dbReference>
<reference evidence="2 3" key="1">
    <citation type="submission" date="2020-02" db="EMBL/GenBank/DDBJ databases">
        <authorList>
            <person name="Ferguson B K."/>
        </authorList>
    </citation>
    <scope>NUCLEOTIDE SEQUENCE [LARGE SCALE GENOMIC DNA]</scope>
</reference>
<organism evidence="2 3">
    <name type="scientific">Nesidiocoris tenuis</name>
    <dbReference type="NCBI Taxonomy" id="355587"/>
    <lineage>
        <taxon>Eukaryota</taxon>
        <taxon>Metazoa</taxon>
        <taxon>Ecdysozoa</taxon>
        <taxon>Arthropoda</taxon>
        <taxon>Hexapoda</taxon>
        <taxon>Insecta</taxon>
        <taxon>Pterygota</taxon>
        <taxon>Neoptera</taxon>
        <taxon>Paraneoptera</taxon>
        <taxon>Hemiptera</taxon>
        <taxon>Heteroptera</taxon>
        <taxon>Panheteroptera</taxon>
        <taxon>Cimicomorpha</taxon>
        <taxon>Miridae</taxon>
        <taxon>Dicyphina</taxon>
        <taxon>Nesidiocoris</taxon>
    </lineage>
</organism>
<keyword evidence="1" id="KW-0472">Membrane</keyword>
<dbReference type="AlphaFoldDB" id="A0A6H5GX40"/>
<evidence type="ECO:0000313" key="3">
    <source>
        <dbReference type="Proteomes" id="UP000479000"/>
    </source>
</evidence>
<name>A0A6H5GX40_9HEMI</name>
<evidence type="ECO:0000256" key="1">
    <source>
        <dbReference type="SAM" id="Phobius"/>
    </source>
</evidence>
<dbReference type="Proteomes" id="UP000479000">
    <property type="component" value="Unassembled WGS sequence"/>
</dbReference>
<feature type="non-terminal residue" evidence="2">
    <location>
        <position position="1"/>
    </location>
</feature>
<accession>A0A6H5GX40</accession>
<feature type="transmembrane region" description="Helical" evidence="1">
    <location>
        <begin position="47"/>
        <end position="67"/>
    </location>
</feature>
<sequence>WHSRRSSVLLLIHPPTRHCHPPPRRSAEPRFSSYEEPRVMFQRRSDWVPLLLIFTLTAAGVVVGSDIREIFYSRIRDILDTPPFDQATPFWRKKRISFFMHVLHAHFVNLGKTTQN</sequence>
<keyword evidence="3" id="KW-1185">Reference proteome</keyword>
<keyword evidence="1" id="KW-0812">Transmembrane</keyword>
<gene>
    <name evidence="2" type="ORF">NTEN_LOCUS13240</name>
</gene>